<dbReference type="SUPFAM" id="SSF53850">
    <property type="entry name" value="Periplasmic binding protein-like II"/>
    <property type="match status" value="1"/>
</dbReference>
<reference evidence="2 3" key="1">
    <citation type="submission" date="2024-08" db="EMBL/GenBank/DDBJ databases">
        <authorList>
            <person name="Lu H."/>
        </authorList>
    </citation>
    <scope>NUCLEOTIDE SEQUENCE [LARGE SCALE GENOMIC DNA]</scope>
    <source>
        <strain evidence="2 3">LYH14W</strain>
    </source>
</reference>
<dbReference type="InterPro" id="IPR011852">
    <property type="entry name" value="TRAP_TAXI"/>
</dbReference>
<dbReference type="Pfam" id="PF16868">
    <property type="entry name" value="NMT1_3"/>
    <property type="match status" value="1"/>
</dbReference>
<dbReference type="NCBIfam" id="TIGR02122">
    <property type="entry name" value="TRAP_TAXI"/>
    <property type="match status" value="1"/>
</dbReference>
<proteinExistence type="predicted"/>
<accession>A0ABW7EWY1</accession>
<dbReference type="RefSeq" id="WP_394475843.1">
    <property type="nucleotide sequence ID" value="NZ_JBIGHV010000001.1"/>
</dbReference>
<feature type="region of interest" description="Disordered" evidence="1">
    <location>
        <begin position="301"/>
        <end position="325"/>
    </location>
</feature>
<sequence length="325" mass="33782">MAAATPAAVPATASATAILRPLRLGTSTPGGGFSQYGELLQAVLNRRQGRDLLQALPTRGTVENLDLLQRGELDMALIQGTSADEVLQKGTAGGLCILYAMYPSPGMLAVPRASAARRLEDLAGQPVVFGVRTSGLVTLARQVFAGIGLDIDRDFKAIYVERAADSPRIVLSGEAGGLWGAGEGWPGFVQVAQSPGGARFIGPSPAQIPRIIARYPLLKGMEVPAQAYAGIESPLPTVGSVNLILARADLDDARAEAFVKAMQQAGPELTAALPQAGFSTLANTLASAPSPELLHRVLSATRPAEVGRPPQGSSKVAKPRLLERG</sequence>
<dbReference type="PANTHER" id="PTHR42941">
    <property type="entry name" value="SLL1037 PROTEIN"/>
    <property type="match status" value="1"/>
</dbReference>
<gene>
    <name evidence="2" type="ORF">ACG00Y_03035</name>
</gene>
<evidence type="ECO:0000256" key="1">
    <source>
        <dbReference type="SAM" id="MobiDB-lite"/>
    </source>
</evidence>
<name>A0ABW7EWY1_9BURK</name>
<evidence type="ECO:0000313" key="2">
    <source>
        <dbReference type="EMBL" id="MFG6428867.1"/>
    </source>
</evidence>
<dbReference type="Proteomes" id="UP001606210">
    <property type="component" value="Unassembled WGS sequence"/>
</dbReference>
<evidence type="ECO:0000313" key="3">
    <source>
        <dbReference type="Proteomes" id="UP001606210"/>
    </source>
</evidence>
<keyword evidence="3" id="KW-1185">Reference proteome</keyword>
<comment type="caution">
    <text evidence="2">The sequence shown here is derived from an EMBL/GenBank/DDBJ whole genome shotgun (WGS) entry which is preliminary data.</text>
</comment>
<dbReference type="Gene3D" id="3.40.190.10">
    <property type="entry name" value="Periplasmic binding protein-like II"/>
    <property type="match status" value="2"/>
</dbReference>
<organism evidence="2 3">
    <name type="scientific">Pelomonas parva</name>
    <dbReference type="NCBI Taxonomy" id="3299032"/>
    <lineage>
        <taxon>Bacteria</taxon>
        <taxon>Pseudomonadati</taxon>
        <taxon>Pseudomonadota</taxon>
        <taxon>Betaproteobacteria</taxon>
        <taxon>Burkholderiales</taxon>
        <taxon>Sphaerotilaceae</taxon>
        <taxon>Roseateles</taxon>
    </lineage>
</organism>
<dbReference type="PANTHER" id="PTHR42941:SF1">
    <property type="entry name" value="SLL1037 PROTEIN"/>
    <property type="match status" value="1"/>
</dbReference>
<protein>
    <submittedName>
        <fullName evidence="2">TAXI family TRAP transporter solute-binding subunit</fullName>
    </submittedName>
</protein>
<dbReference type="EMBL" id="JBIGHV010000001">
    <property type="protein sequence ID" value="MFG6428867.1"/>
    <property type="molecule type" value="Genomic_DNA"/>
</dbReference>